<name>A0A1S4CDP4_TOBAC</name>
<dbReference type="UniPathway" id="UPA00143"/>
<dbReference type="InterPro" id="IPR016897">
    <property type="entry name" value="SKP1"/>
</dbReference>
<dbReference type="SMART" id="SM00512">
    <property type="entry name" value="Skp1"/>
    <property type="match status" value="1"/>
</dbReference>
<dbReference type="Pfam" id="PF03931">
    <property type="entry name" value="Skp1_POZ"/>
    <property type="match status" value="1"/>
</dbReference>
<feature type="domain" description="SKP1 component POZ" evidence="4">
    <location>
        <begin position="1"/>
        <end position="56"/>
    </location>
</feature>
<dbReference type="SUPFAM" id="SSF81382">
    <property type="entry name" value="Skp1 dimerisation domain-like"/>
    <property type="match status" value="1"/>
</dbReference>
<dbReference type="PaxDb" id="4097-A0A1S4CDP4"/>
<dbReference type="GO" id="GO:0005737">
    <property type="term" value="C:cytoplasm"/>
    <property type="evidence" value="ECO:0000318"/>
    <property type="project" value="GO_Central"/>
</dbReference>
<evidence type="ECO:0000256" key="1">
    <source>
        <dbReference type="ARBA" id="ARBA00004906"/>
    </source>
</evidence>
<protein>
    <submittedName>
        <fullName evidence="5">SKP1-like protein 11</fullName>
    </submittedName>
</protein>
<proteinExistence type="inferred from homology"/>
<dbReference type="InterPro" id="IPR036296">
    <property type="entry name" value="SKP1-like_dim_sf"/>
</dbReference>
<evidence type="ECO:0000313" key="5">
    <source>
        <dbReference type="RefSeq" id="XP_016499231.1"/>
    </source>
</evidence>
<dbReference type="InterPro" id="IPR011333">
    <property type="entry name" value="SKP1/BTB/POZ_sf"/>
</dbReference>
<sequence>MLTLTSSDGETFEVPRAVAFQSGTIRRICSGIEDAGTIPLINISSIILPELIQYLETSIADEWNAFKNFKAQLVNADLEKLKAFVRAATFLELPNLANAAAEAIKPMVNTDYEKSITQAFNF</sequence>
<dbReference type="InterPro" id="IPR001232">
    <property type="entry name" value="SKP1-like"/>
</dbReference>
<dbReference type="GO" id="GO:0097602">
    <property type="term" value="F:cullin family protein binding"/>
    <property type="evidence" value="ECO:0000318"/>
    <property type="project" value="GO_Central"/>
</dbReference>
<dbReference type="GO" id="GO:0031146">
    <property type="term" value="P:SCF-dependent proteasomal ubiquitin-dependent protein catabolic process"/>
    <property type="evidence" value="ECO:0000318"/>
    <property type="project" value="GO_Central"/>
</dbReference>
<accession>A0A1S4CDP4</accession>
<dbReference type="SMR" id="A0A1S4CDP4"/>
<dbReference type="STRING" id="4097.A0A1S4CDP4"/>
<keyword evidence="3" id="KW-0833">Ubl conjugation pathway</keyword>
<dbReference type="AlphaFoldDB" id="A0A1S4CDP4"/>
<organism evidence="5">
    <name type="scientific">Nicotiana tabacum</name>
    <name type="common">Common tobacco</name>
    <dbReference type="NCBI Taxonomy" id="4097"/>
    <lineage>
        <taxon>Eukaryota</taxon>
        <taxon>Viridiplantae</taxon>
        <taxon>Streptophyta</taxon>
        <taxon>Embryophyta</taxon>
        <taxon>Tracheophyta</taxon>
        <taxon>Spermatophyta</taxon>
        <taxon>Magnoliopsida</taxon>
        <taxon>eudicotyledons</taxon>
        <taxon>Gunneridae</taxon>
        <taxon>Pentapetalae</taxon>
        <taxon>asterids</taxon>
        <taxon>lamiids</taxon>
        <taxon>Solanales</taxon>
        <taxon>Solanaceae</taxon>
        <taxon>Nicotianoideae</taxon>
        <taxon>Nicotianeae</taxon>
        <taxon>Nicotiana</taxon>
    </lineage>
</organism>
<gene>
    <name evidence="5" type="primary">LOC107817855</name>
</gene>
<evidence type="ECO:0000256" key="2">
    <source>
        <dbReference type="ARBA" id="ARBA00009993"/>
    </source>
</evidence>
<dbReference type="SUPFAM" id="SSF54695">
    <property type="entry name" value="POZ domain"/>
    <property type="match status" value="1"/>
</dbReference>
<evidence type="ECO:0000259" key="4">
    <source>
        <dbReference type="Pfam" id="PF03931"/>
    </source>
</evidence>
<dbReference type="GO" id="GO:0005634">
    <property type="term" value="C:nucleus"/>
    <property type="evidence" value="ECO:0000318"/>
    <property type="project" value="GO_Central"/>
</dbReference>
<dbReference type="KEGG" id="nta:107817855"/>
<reference evidence="5" key="1">
    <citation type="submission" date="2025-08" db="UniProtKB">
        <authorList>
            <consortium name="RefSeq"/>
        </authorList>
    </citation>
    <scope>IDENTIFICATION</scope>
</reference>
<dbReference type="GO" id="GO:0009867">
    <property type="term" value="P:jasmonic acid mediated signaling pathway"/>
    <property type="evidence" value="ECO:0007669"/>
    <property type="project" value="UniProtKB-ARBA"/>
</dbReference>
<dbReference type="GO" id="GO:0016567">
    <property type="term" value="P:protein ubiquitination"/>
    <property type="evidence" value="ECO:0007669"/>
    <property type="project" value="UniProtKB-UniPathway"/>
</dbReference>
<dbReference type="OrthoDB" id="10459610at2759"/>
<dbReference type="RefSeq" id="XP_016499231.1">
    <property type="nucleotide sequence ID" value="XM_016643745.1"/>
</dbReference>
<dbReference type="Gene3D" id="3.30.710.10">
    <property type="entry name" value="Potassium Channel Kv1.1, Chain A"/>
    <property type="match status" value="1"/>
</dbReference>
<dbReference type="PANTHER" id="PTHR11165">
    <property type="entry name" value="SKP1"/>
    <property type="match status" value="1"/>
</dbReference>
<evidence type="ECO:0000256" key="3">
    <source>
        <dbReference type="ARBA" id="ARBA00022786"/>
    </source>
</evidence>
<comment type="similarity">
    <text evidence="2">Belongs to the SKP1 family.</text>
</comment>
<comment type="pathway">
    <text evidence="1">Protein modification; protein ubiquitination.</text>
</comment>
<dbReference type="InterPro" id="IPR016073">
    <property type="entry name" value="Skp1_comp_POZ"/>
</dbReference>